<dbReference type="EMBL" id="CM047948">
    <property type="protein sequence ID" value="KAI9896751.1"/>
    <property type="molecule type" value="Genomic_DNA"/>
</dbReference>
<organism evidence="1 2">
    <name type="scientific">Trichothecium roseum</name>
    <dbReference type="NCBI Taxonomy" id="47278"/>
    <lineage>
        <taxon>Eukaryota</taxon>
        <taxon>Fungi</taxon>
        <taxon>Dikarya</taxon>
        <taxon>Ascomycota</taxon>
        <taxon>Pezizomycotina</taxon>
        <taxon>Sordariomycetes</taxon>
        <taxon>Hypocreomycetidae</taxon>
        <taxon>Hypocreales</taxon>
        <taxon>Hypocreales incertae sedis</taxon>
        <taxon>Trichothecium</taxon>
    </lineage>
</organism>
<evidence type="ECO:0000313" key="2">
    <source>
        <dbReference type="Proteomes" id="UP001163324"/>
    </source>
</evidence>
<reference evidence="1" key="1">
    <citation type="submission" date="2022-10" db="EMBL/GenBank/DDBJ databases">
        <title>Complete Genome of Trichothecium roseum strain YXFP-22015, a Plant Pathogen Isolated from Citrus.</title>
        <authorList>
            <person name="Wang Y."/>
            <person name="Zhu L."/>
        </authorList>
    </citation>
    <scope>NUCLEOTIDE SEQUENCE</scope>
    <source>
        <strain evidence="1">YXFP-22015</strain>
    </source>
</reference>
<comment type="caution">
    <text evidence="1">The sequence shown here is derived from an EMBL/GenBank/DDBJ whole genome shotgun (WGS) entry which is preliminary data.</text>
</comment>
<evidence type="ECO:0000313" key="1">
    <source>
        <dbReference type="EMBL" id="KAI9896751.1"/>
    </source>
</evidence>
<proteinExistence type="predicted"/>
<protein>
    <submittedName>
        <fullName evidence="1">Uncharacterized protein</fullName>
    </submittedName>
</protein>
<dbReference type="Proteomes" id="UP001163324">
    <property type="component" value="Chromosome 9"/>
</dbReference>
<sequence length="343" mass="35759">MYLPNQRTVCYNLRTTLAAILQHKRTSFPTKLTQLQTSNMHVFVTGASGFIGTAVVQELQKAGHQVTGLARSDASAQKLAAMGAQVQRGSIDDLDSLRAGAAASEGVIHLAFDHNFADYVGCCERDALAIGAMGSALEGTGKPLVVTSGLMLLPKGKVVTEADCPDPNNVMTASRGASEKAALDFAARGVRACVMRLAPTNHGEGDQGFMAVLAARALEKGESAYIGDGANHWPAAHRLDAASAYRIALEKGAAGAVYHVAAEGGVPVKDIAAELGKRLALPVASKSGEEAAAHFGWLAGFLGADVRTGRGKMGELGWEPVQPSLVEDIRAGVYDKGDTPLQL</sequence>
<accession>A0ACC0URP3</accession>
<name>A0ACC0URP3_9HYPO</name>
<gene>
    <name evidence="1" type="ORF">N3K66_008923</name>
</gene>
<keyword evidence="2" id="KW-1185">Reference proteome</keyword>